<proteinExistence type="inferred from homology"/>
<dbReference type="PROSITE" id="PS51843">
    <property type="entry name" value="NR_LBD"/>
    <property type="match status" value="1"/>
</dbReference>
<feature type="compositionally biased region" description="Basic and acidic residues" evidence="10">
    <location>
        <begin position="167"/>
        <end position="180"/>
    </location>
</feature>
<dbReference type="EMBL" id="LR899641">
    <property type="protein sequence ID" value="CAD7241337.1"/>
    <property type="molecule type" value="Genomic_DNA"/>
</dbReference>
<dbReference type="AlphaFoldDB" id="A0A7R8X087"/>
<keyword evidence="2 9" id="KW-0863">Zinc-finger</keyword>
<name>A0A7R8X087_9CRUS</name>
<dbReference type="Proteomes" id="UP000677054">
    <property type="component" value="Unassembled WGS sequence"/>
</dbReference>
<protein>
    <submittedName>
        <fullName evidence="13">Uncharacterized protein</fullName>
    </submittedName>
</protein>
<feature type="region of interest" description="Disordered" evidence="10">
    <location>
        <begin position="478"/>
        <end position="504"/>
    </location>
</feature>
<dbReference type="PANTHER" id="PTHR24082:SF482">
    <property type="entry name" value="NUCLEAR RECEPTOR"/>
    <property type="match status" value="1"/>
</dbReference>
<feature type="compositionally biased region" description="Polar residues" evidence="10">
    <location>
        <begin position="182"/>
        <end position="199"/>
    </location>
</feature>
<evidence type="ECO:0000256" key="9">
    <source>
        <dbReference type="RuleBase" id="RU004334"/>
    </source>
</evidence>
<feature type="compositionally biased region" description="Low complexity" evidence="10">
    <location>
        <begin position="16"/>
        <end position="63"/>
    </location>
</feature>
<evidence type="ECO:0000256" key="6">
    <source>
        <dbReference type="ARBA" id="ARBA00023163"/>
    </source>
</evidence>
<dbReference type="PROSITE" id="PS51030">
    <property type="entry name" value="NUCLEAR_REC_DBD_2"/>
    <property type="match status" value="1"/>
</dbReference>
<feature type="region of interest" description="Disordered" evidence="10">
    <location>
        <begin position="167"/>
        <end position="201"/>
    </location>
</feature>
<evidence type="ECO:0000259" key="11">
    <source>
        <dbReference type="PROSITE" id="PS51030"/>
    </source>
</evidence>
<dbReference type="InterPro" id="IPR050234">
    <property type="entry name" value="Nuclear_hormone_rcpt_NR1"/>
</dbReference>
<dbReference type="Gene3D" id="3.30.50.10">
    <property type="entry name" value="Erythroid Transcription Factor GATA-1, subunit A"/>
    <property type="match status" value="1"/>
</dbReference>
<dbReference type="Gene3D" id="1.10.565.10">
    <property type="entry name" value="Retinoid X Receptor"/>
    <property type="match status" value="1"/>
</dbReference>
<dbReference type="SUPFAM" id="SSF48508">
    <property type="entry name" value="Nuclear receptor ligand-binding domain"/>
    <property type="match status" value="1"/>
</dbReference>
<dbReference type="InterPro" id="IPR001628">
    <property type="entry name" value="Znf_hrmn_rcpt"/>
</dbReference>
<keyword evidence="6 9" id="KW-0804">Transcription</keyword>
<feature type="domain" description="Nuclear receptor" evidence="11">
    <location>
        <begin position="79"/>
        <end position="156"/>
    </location>
</feature>
<dbReference type="PRINTS" id="PR00398">
    <property type="entry name" value="STRDHORMONER"/>
</dbReference>
<evidence type="ECO:0000256" key="3">
    <source>
        <dbReference type="ARBA" id="ARBA00022833"/>
    </source>
</evidence>
<dbReference type="GO" id="GO:0000122">
    <property type="term" value="P:negative regulation of transcription by RNA polymerase II"/>
    <property type="evidence" value="ECO:0007669"/>
    <property type="project" value="TreeGrafter"/>
</dbReference>
<feature type="region of interest" description="Disordered" evidence="10">
    <location>
        <begin position="722"/>
        <end position="747"/>
    </location>
</feature>
<evidence type="ECO:0000313" key="14">
    <source>
        <dbReference type="Proteomes" id="UP000677054"/>
    </source>
</evidence>
<dbReference type="EMBL" id="CAJPEV010000124">
    <property type="protein sequence ID" value="CAG0880978.1"/>
    <property type="molecule type" value="Genomic_DNA"/>
</dbReference>
<dbReference type="GO" id="GO:0000978">
    <property type="term" value="F:RNA polymerase II cis-regulatory region sequence-specific DNA binding"/>
    <property type="evidence" value="ECO:0007669"/>
    <property type="project" value="TreeGrafter"/>
</dbReference>
<evidence type="ECO:0000256" key="1">
    <source>
        <dbReference type="ARBA" id="ARBA00022723"/>
    </source>
</evidence>
<evidence type="ECO:0000256" key="4">
    <source>
        <dbReference type="ARBA" id="ARBA00023015"/>
    </source>
</evidence>
<evidence type="ECO:0000256" key="2">
    <source>
        <dbReference type="ARBA" id="ARBA00022771"/>
    </source>
</evidence>
<dbReference type="InterPro" id="IPR035500">
    <property type="entry name" value="NHR-like_dom_sf"/>
</dbReference>
<keyword evidence="5 9" id="KW-0238">DNA-binding</keyword>
<comment type="similarity">
    <text evidence="9">Belongs to the nuclear hormone receptor family.</text>
</comment>
<dbReference type="InterPro" id="IPR001723">
    <property type="entry name" value="Nuclear_hrmn_rcpt"/>
</dbReference>
<sequence>MVMLDNMDGSARGAVSPSTSAPSPSSSSSSSCSSLSSRSTPPSLYTPSSQGSVTSPTCTSTTTIRVGARKKEWRREKPTRACGVCGDVAKSFHFGGLACDSCKAFFRRSVQNDVYKGFTCAHGRQCKITLSSRKCCQFCRFEKCLGIGMERGWVMSEDERKELMKQRMDKKYQQRGRPQEVDSATTDPGPQPQQSTSLEMKSYEPRMEDLEKWLSKDGIHTIEELVKNYEKAFHEVPYEQGLSHFNEQRPSSQIIQMFSTAIRRFHRYAEMIAEFARISHHDQVILLKDGILEMCLLRGALVFDSDNARWPNCNLSLYKNCPQLKVDDMQRLVSPHLYQLHMKFIRGVQDLSPDDPSIMIMIMVVLFSPDRPRLEDPHQIGVVQEKFLILLRKYMGWRYGARNARITYPKLLTKLVDLRTLNDSRNEAHLRLSARDVEEIRNQLGSIVLAPYDTWDQGTAMISTKIWETLEQGSAIPKRRHASDLSIEARKHEPETPDDCSESMSLPEFPLHQPNLSSFPSFDTFFAKGGLGPLEENPAENILNEIPSPKVKHEEDSLEEVRDCITPPPTPNNISCGLSGLDNLTYSYSCESYGTQPGDLILPGLGYDTGKAGSSLSKAAEVEQLKTVLEYLTRSEEGAASGESAMKGEDDYARKPMMMGESGIGLPGTGLPHHYMMSGNDRGQFDDIMTGFHQAEQSLYNPVTVSSYMSHHIMKQLEASNGNTPPAANPSIETSLPSHNFNDPFNF</sequence>
<dbReference type="GO" id="GO:0008270">
    <property type="term" value="F:zinc ion binding"/>
    <property type="evidence" value="ECO:0007669"/>
    <property type="project" value="UniProtKB-KW"/>
</dbReference>
<dbReference type="SUPFAM" id="SSF57716">
    <property type="entry name" value="Glucocorticoid receptor-like (DNA-binding domain)"/>
    <property type="match status" value="1"/>
</dbReference>
<dbReference type="SMART" id="SM00430">
    <property type="entry name" value="HOLI"/>
    <property type="match status" value="1"/>
</dbReference>
<dbReference type="PROSITE" id="PS00031">
    <property type="entry name" value="NUCLEAR_REC_DBD_1"/>
    <property type="match status" value="1"/>
</dbReference>
<keyword evidence="3 9" id="KW-0862">Zinc</keyword>
<reference evidence="13" key="1">
    <citation type="submission" date="2020-11" db="EMBL/GenBank/DDBJ databases">
        <authorList>
            <person name="Tran Van P."/>
        </authorList>
    </citation>
    <scope>NUCLEOTIDE SEQUENCE</scope>
</reference>
<keyword evidence="1 9" id="KW-0479">Metal-binding</keyword>
<dbReference type="Pfam" id="PF00105">
    <property type="entry name" value="zf-C4"/>
    <property type="match status" value="1"/>
</dbReference>
<evidence type="ECO:0000259" key="12">
    <source>
        <dbReference type="PROSITE" id="PS51843"/>
    </source>
</evidence>
<dbReference type="Pfam" id="PF00104">
    <property type="entry name" value="Hormone_recep"/>
    <property type="match status" value="1"/>
</dbReference>
<gene>
    <name evidence="13" type="ORF">DSTB1V02_LOCUS1331</name>
</gene>
<evidence type="ECO:0000313" key="13">
    <source>
        <dbReference type="EMBL" id="CAD7241337.1"/>
    </source>
</evidence>
<feature type="domain" description="NR LBD" evidence="12">
    <location>
        <begin position="217"/>
        <end position="451"/>
    </location>
</feature>
<dbReference type="OrthoDB" id="6159439at2759"/>
<dbReference type="PRINTS" id="PR00047">
    <property type="entry name" value="STROIDFINGER"/>
</dbReference>
<dbReference type="GO" id="GO:0045944">
    <property type="term" value="P:positive regulation of transcription by RNA polymerase II"/>
    <property type="evidence" value="ECO:0007669"/>
    <property type="project" value="TreeGrafter"/>
</dbReference>
<comment type="subcellular location">
    <subcellularLocation>
        <location evidence="9">Nucleus</location>
    </subcellularLocation>
</comment>
<keyword evidence="14" id="KW-1185">Reference proteome</keyword>
<keyword evidence="4 9" id="KW-0805">Transcription regulation</keyword>
<dbReference type="PANTHER" id="PTHR24082">
    <property type="entry name" value="NUCLEAR HORMONE RECEPTOR"/>
    <property type="match status" value="1"/>
</dbReference>
<organism evidence="13">
    <name type="scientific">Darwinula stevensoni</name>
    <dbReference type="NCBI Taxonomy" id="69355"/>
    <lineage>
        <taxon>Eukaryota</taxon>
        <taxon>Metazoa</taxon>
        <taxon>Ecdysozoa</taxon>
        <taxon>Arthropoda</taxon>
        <taxon>Crustacea</taxon>
        <taxon>Oligostraca</taxon>
        <taxon>Ostracoda</taxon>
        <taxon>Podocopa</taxon>
        <taxon>Podocopida</taxon>
        <taxon>Darwinulocopina</taxon>
        <taxon>Darwinuloidea</taxon>
        <taxon>Darwinulidae</taxon>
        <taxon>Darwinula</taxon>
    </lineage>
</organism>
<dbReference type="SMART" id="SM00399">
    <property type="entry name" value="ZnF_C4"/>
    <property type="match status" value="1"/>
</dbReference>
<dbReference type="GO" id="GO:0004879">
    <property type="term" value="F:nuclear receptor activity"/>
    <property type="evidence" value="ECO:0007669"/>
    <property type="project" value="TreeGrafter"/>
</dbReference>
<keyword evidence="7 9" id="KW-0675">Receptor</keyword>
<dbReference type="InterPro" id="IPR013088">
    <property type="entry name" value="Znf_NHR/GATA"/>
</dbReference>
<dbReference type="InterPro" id="IPR000536">
    <property type="entry name" value="Nucl_hrmn_rcpt_lig-bd"/>
</dbReference>
<feature type="region of interest" description="Disordered" evidence="10">
    <location>
        <begin position="1"/>
        <end position="72"/>
    </location>
</feature>
<evidence type="ECO:0000256" key="10">
    <source>
        <dbReference type="SAM" id="MobiDB-lite"/>
    </source>
</evidence>
<dbReference type="GO" id="GO:0030154">
    <property type="term" value="P:cell differentiation"/>
    <property type="evidence" value="ECO:0007669"/>
    <property type="project" value="TreeGrafter"/>
</dbReference>
<keyword evidence="8 9" id="KW-0539">Nucleus</keyword>
<evidence type="ECO:0000256" key="7">
    <source>
        <dbReference type="ARBA" id="ARBA00023170"/>
    </source>
</evidence>
<accession>A0A7R8X087</accession>
<dbReference type="GO" id="GO:0005634">
    <property type="term" value="C:nucleus"/>
    <property type="evidence" value="ECO:0007669"/>
    <property type="project" value="UniProtKB-SubCell"/>
</dbReference>
<evidence type="ECO:0000256" key="8">
    <source>
        <dbReference type="ARBA" id="ARBA00023242"/>
    </source>
</evidence>
<evidence type="ECO:0000256" key="5">
    <source>
        <dbReference type="ARBA" id="ARBA00023125"/>
    </source>
</evidence>